<feature type="binding site" evidence="5">
    <location>
        <position position="201"/>
    </location>
    <ligand>
        <name>adenosylcob(III)alamin</name>
        <dbReference type="ChEBI" id="CHEBI:18408"/>
    </ligand>
</feature>
<accession>A0A177M7W9</accession>
<proteinExistence type="inferred from homology"/>
<reference evidence="6 7" key="1">
    <citation type="submission" date="2016-03" db="EMBL/GenBank/DDBJ databases">
        <authorList>
            <person name="Ploux O."/>
        </authorList>
    </citation>
    <scope>NUCLEOTIDE SEQUENCE [LARGE SCALE GENOMIC DNA]</scope>
    <source>
        <strain evidence="6 7">R-45363</strain>
    </source>
</reference>
<dbReference type="PANTHER" id="PTHR39330">
    <property type="entry name" value="ETHANOLAMINE AMMONIA-LYASE LIGHT CHAIN"/>
    <property type="match status" value="1"/>
</dbReference>
<dbReference type="PIRSF" id="PIRSF018982">
    <property type="entry name" value="EutC"/>
    <property type="match status" value="1"/>
</dbReference>
<dbReference type="HAMAP" id="MF_00601">
    <property type="entry name" value="EutC"/>
    <property type="match status" value="1"/>
</dbReference>
<evidence type="ECO:0000256" key="4">
    <source>
        <dbReference type="ARBA" id="ARBA00024446"/>
    </source>
</evidence>
<dbReference type="Gene3D" id="1.10.30.40">
    <property type="entry name" value="Ethanolamine ammonia-lyase light chain (EutC), N-terminal domain"/>
    <property type="match status" value="1"/>
</dbReference>
<evidence type="ECO:0000313" key="6">
    <source>
        <dbReference type="EMBL" id="OAI01826.1"/>
    </source>
</evidence>
<dbReference type="Gene3D" id="3.40.50.11240">
    <property type="entry name" value="Ethanolamine ammonia-lyase light chain (EutC)"/>
    <property type="match status" value="1"/>
</dbReference>
<feature type="binding site" evidence="5">
    <location>
        <position position="151"/>
    </location>
    <ligand>
        <name>adenosylcob(III)alamin</name>
        <dbReference type="ChEBI" id="CHEBI:18408"/>
    </ligand>
</feature>
<dbReference type="InterPro" id="IPR042255">
    <property type="entry name" value="EutC_N"/>
</dbReference>
<dbReference type="GO" id="GO:0046336">
    <property type="term" value="P:ethanolamine catabolic process"/>
    <property type="evidence" value="ECO:0007669"/>
    <property type="project" value="UniProtKB-UniRule"/>
</dbReference>
<dbReference type="AlphaFoldDB" id="A0A177M7W9"/>
<dbReference type="NCBIfam" id="NF003971">
    <property type="entry name" value="PRK05465.1"/>
    <property type="match status" value="1"/>
</dbReference>
<dbReference type="PANTHER" id="PTHR39330:SF1">
    <property type="entry name" value="ETHANOLAMINE AMMONIA-LYASE SMALL SUBUNIT"/>
    <property type="match status" value="1"/>
</dbReference>
<comment type="caution">
    <text evidence="6">The sequence shown here is derived from an EMBL/GenBank/DDBJ whole genome shotgun (WGS) entry which is preliminary data.</text>
</comment>
<dbReference type="OrthoDB" id="114248at2"/>
<organism evidence="6 7">
    <name type="scientific">Methylomonas methanica</name>
    <dbReference type="NCBI Taxonomy" id="421"/>
    <lineage>
        <taxon>Bacteria</taxon>
        <taxon>Pseudomonadati</taxon>
        <taxon>Pseudomonadota</taxon>
        <taxon>Gammaproteobacteria</taxon>
        <taxon>Methylococcales</taxon>
        <taxon>Methylococcaceae</taxon>
        <taxon>Methylomonas</taxon>
    </lineage>
</organism>
<dbReference type="Pfam" id="PF05985">
    <property type="entry name" value="EutC"/>
    <property type="match status" value="1"/>
</dbReference>
<keyword evidence="1 5" id="KW-0846">Cobalamin</keyword>
<evidence type="ECO:0000313" key="7">
    <source>
        <dbReference type="Proteomes" id="UP000078090"/>
    </source>
</evidence>
<dbReference type="InterPro" id="IPR042251">
    <property type="entry name" value="EutC_C"/>
</dbReference>
<dbReference type="InterPro" id="IPR009246">
    <property type="entry name" value="EutC"/>
</dbReference>
<evidence type="ECO:0000256" key="1">
    <source>
        <dbReference type="ARBA" id="ARBA00022628"/>
    </source>
</evidence>
<comment type="pathway">
    <text evidence="5">Amine and polyamine degradation; ethanolamine degradation.</text>
</comment>
<evidence type="ECO:0000256" key="2">
    <source>
        <dbReference type="ARBA" id="ARBA00023239"/>
    </source>
</evidence>
<dbReference type="UniPathway" id="UPA00560"/>
<feature type="binding site" evidence="5">
    <location>
        <position position="172"/>
    </location>
    <ligand>
        <name>adenosylcob(III)alamin</name>
        <dbReference type="ChEBI" id="CHEBI:18408"/>
    </ligand>
</feature>
<comment type="catalytic activity">
    <reaction evidence="5">
        <text>ethanolamine = acetaldehyde + NH4(+)</text>
        <dbReference type="Rhea" id="RHEA:15313"/>
        <dbReference type="ChEBI" id="CHEBI:15343"/>
        <dbReference type="ChEBI" id="CHEBI:28938"/>
        <dbReference type="ChEBI" id="CHEBI:57603"/>
        <dbReference type="EC" id="4.3.1.7"/>
    </reaction>
</comment>
<dbReference type="GO" id="GO:0006520">
    <property type="term" value="P:amino acid metabolic process"/>
    <property type="evidence" value="ECO:0007669"/>
    <property type="project" value="InterPro"/>
</dbReference>
<dbReference type="GO" id="GO:0031471">
    <property type="term" value="C:ethanolamine degradation polyhedral organelle"/>
    <property type="evidence" value="ECO:0007669"/>
    <property type="project" value="UniProtKB-UniRule"/>
</dbReference>
<dbReference type="RefSeq" id="WP_064009371.1">
    <property type="nucleotide sequence ID" value="NZ_LUUG01000087.1"/>
</dbReference>
<keyword evidence="3 5" id="KW-0170">Cobalt</keyword>
<comment type="similarity">
    <text evidence="5">Belongs to the EutC family.</text>
</comment>
<comment type="subunit">
    <text evidence="5">The basic unit is a heterodimer which dimerizes to form tetramers. The heterotetramers trimerize; 6 large subunits form a core ring with 6 small subunits projecting outwards.</text>
</comment>
<gene>
    <name evidence="5" type="primary">eutC</name>
    <name evidence="6" type="ORF">A1332_16815</name>
</gene>
<keyword evidence="4 5" id="KW-1283">Bacterial microcompartment</keyword>
<comment type="subcellular location">
    <subcellularLocation>
        <location evidence="5">Bacterial microcompartment</location>
    </subcellularLocation>
</comment>
<dbReference type="EMBL" id="LUUG01000087">
    <property type="protein sequence ID" value="OAI01826.1"/>
    <property type="molecule type" value="Genomic_DNA"/>
</dbReference>
<comment type="function">
    <text evidence="5">Catalyzes the deamination of various vicinal amino-alcohols to oxo compounds. Allows this organism to utilize ethanolamine as the sole source of nitrogen and carbon in the presence of external vitamin B12.</text>
</comment>
<name>A0A177M7W9_METMH</name>
<comment type="cofactor">
    <cofactor evidence="5">
        <name>adenosylcob(III)alamin</name>
        <dbReference type="ChEBI" id="CHEBI:18408"/>
    </cofactor>
    <text evidence="5">Binds between the large and small subunits.</text>
</comment>
<evidence type="ECO:0000256" key="3">
    <source>
        <dbReference type="ARBA" id="ARBA00023285"/>
    </source>
</evidence>
<dbReference type="Proteomes" id="UP000078090">
    <property type="component" value="Unassembled WGS sequence"/>
</dbReference>
<dbReference type="GO" id="GO:0008851">
    <property type="term" value="F:ethanolamine ammonia-lyase activity"/>
    <property type="evidence" value="ECO:0007669"/>
    <property type="project" value="UniProtKB-UniRule"/>
</dbReference>
<dbReference type="GO" id="GO:0031419">
    <property type="term" value="F:cobalamin binding"/>
    <property type="evidence" value="ECO:0007669"/>
    <property type="project" value="UniProtKB-UniRule"/>
</dbReference>
<dbReference type="EC" id="4.3.1.7" evidence="5"/>
<evidence type="ECO:0000256" key="5">
    <source>
        <dbReference type="HAMAP-Rule" id="MF_00601"/>
    </source>
</evidence>
<sequence length="264" mass="27977">MNDQWFTLRQFTQARIAQGRAGCSLPTSALLDFQLAHARARDAVNQAWDVASFAGGVDKLGLESLILATPVVSREQYLQRPDLGRRLAQSSRESLATRASQIIDIALIVSNGLSSTAVDAHGLALLQTVLAVYTERGLRIGPICLVANARVALADEIGALLNARLAVIIVGERPGLSAADSLGMYLTYAPKPGNTDAERNCISNIRPPAGLSFSAAAIKMAYLSEQALRCGFSGVALKDDMPGRLTETGDVALQKCKIGSESAL</sequence>
<keyword evidence="2 5" id="KW-0456">Lyase</keyword>
<protein>
    <recommendedName>
        <fullName evidence="5">Ethanolamine ammonia-lyase small subunit</fullName>
        <shortName evidence="5">EAL small subunit</shortName>
        <ecNumber evidence="5">4.3.1.7</ecNumber>
    </recommendedName>
</protein>
<dbReference type="GO" id="GO:0009350">
    <property type="term" value="C:ethanolamine ammonia-lyase complex"/>
    <property type="evidence" value="ECO:0007669"/>
    <property type="project" value="UniProtKB-UniRule"/>
</dbReference>